<organism evidence="1 2">
    <name type="scientific">Senna tora</name>
    <dbReference type="NCBI Taxonomy" id="362788"/>
    <lineage>
        <taxon>Eukaryota</taxon>
        <taxon>Viridiplantae</taxon>
        <taxon>Streptophyta</taxon>
        <taxon>Embryophyta</taxon>
        <taxon>Tracheophyta</taxon>
        <taxon>Spermatophyta</taxon>
        <taxon>Magnoliopsida</taxon>
        <taxon>eudicotyledons</taxon>
        <taxon>Gunneridae</taxon>
        <taxon>Pentapetalae</taxon>
        <taxon>rosids</taxon>
        <taxon>fabids</taxon>
        <taxon>Fabales</taxon>
        <taxon>Fabaceae</taxon>
        <taxon>Caesalpinioideae</taxon>
        <taxon>Cassia clade</taxon>
        <taxon>Senna</taxon>
    </lineage>
</organism>
<gene>
    <name evidence="1" type="ORF">G2W53_000828</name>
</gene>
<comment type="caution">
    <text evidence="1">The sequence shown here is derived from an EMBL/GenBank/DDBJ whole genome shotgun (WGS) entry which is preliminary data.</text>
</comment>
<dbReference type="AlphaFoldDB" id="A0A834XEU0"/>
<protein>
    <submittedName>
        <fullName evidence="1">Uncharacterized protein</fullName>
    </submittedName>
</protein>
<name>A0A834XEU0_9FABA</name>
<dbReference type="EMBL" id="JAAIUW010000001">
    <property type="protein sequence ID" value="KAF7843923.1"/>
    <property type="molecule type" value="Genomic_DNA"/>
</dbReference>
<dbReference type="OrthoDB" id="1752268at2759"/>
<accession>A0A834XEU0</accession>
<keyword evidence="2" id="KW-1185">Reference proteome</keyword>
<evidence type="ECO:0000313" key="2">
    <source>
        <dbReference type="Proteomes" id="UP000634136"/>
    </source>
</evidence>
<reference evidence="1" key="1">
    <citation type="submission" date="2020-09" db="EMBL/GenBank/DDBJ databases">
        <title>Genome-Enabled Discovery of Anthraquinone Biosynthesis in Senna tora.</title>
        <authorList>
            <person name="Kang S.-H."/>
            <person name="Pandey R.P."/>
            <person name="Lee C.-M."/>
            <person name="Sim J.-S."/>
            <person name="Jeong J.-T."/>
            <person name="Choi B.-S."/>
            <person name="Jung M."/>
            <person name="Ginzburg D."/>
            <person name="Zhao K."/>
            <person name="Won S.Y."/>
            <person name="Oh T.-J."/>
            <person name="Yu Y."/>
            <person name="Kim N.-H."/>
            <person name="Lee O.R."/>
            <person name="Lee T.-H."/>
            <person name="Bashyal P."/>
            <person name="Kim T.-S."/>
            <person name="Lee W.-H."/>
            <person name="Kawkins C."/>
            <person name="Kim C.-K."/>
            <person name="Kim J.S."/>
            <person name="Ahn B.O."/>
            <person name="Rhee S.Y."/>
            <person name="Sohng J.K."/>
        </authorList>
    </citation>
    <scope>NUCLEOTIDE SEQUENCE</scope>
    <source>
        <tissue evidence="1">Leaf</tissue>
    </source>
</reference>
<dbReference type="Proteomes" id="UP000634136">
    <property type="component" value="Unassembled WGS sequence"/>
</dbReference>
<sequence>MAGGKVNAEKTARNWDYVYGALFLHSEKEMGWVPHPPDSPRRSGGKINKTKYCCFHKDYRYNTDECITLEEEIEELIQRGKLGRFIRLTRGAQERLIILKGKINRAVRARPPQSQGKKRQSRSM</sequence>
<evidence type="ECO:0000313" key="1">
    <source>
        <dbReference type="EMBL" id="KAF7843923.1"/>
    </source>
</evidence>
<proteinExistence type="predicted"/>